<organism evidence="2 4">
    <name type="scientific">Staphylococcus caeli</name>
    <dbReference type="NCBI Taxonomy" id="2201815"/>
    <lineage>
        <taxon>Bacteria</taxon>
        <taxon>Bacillati</taxon>
        <taxon>Bacillota</taxon>
        <taxon>Bacilli</taxon>
        <taxon>Bacillales</taxon>
        <taxon>Staphylococcaceae</taxon>
        <taxon>Staphylococcus</taxon>
    </lineage>
</organism>
<sequence length="79" mass="9341">MKIRTLNYQGIKGKVYIYEQRDDQLLLIAIPDMNWSVEISEMSNQEDIHESLVIHLFTLLDESTAEQIAEDIVKWIFEK</sequence>
<proteinExistence type="predicted"/>
<evidence type="ECO:0000313" key="3">
    <source>
        <dbReference type="Proteomes" id="UP000095412"/>
    </source>
</evidence>
<reference evidence="1 3" key="2">
    <citation type="submission" date="2016-09" db="EMBL/GenBank/DDBJ databases">
        <authorList>
            <consortium name="Pathogen Informatics"/>
            <person name="Sun Q."/>
            <person name="Inoue M."/>
        </authorList>
    </citation>
    <scope>NUCLEOTIDE SEQUENCE [LARGE SCALE GENOMIC DNA]</scope>
    <source>
        <strain evidence="1 3">82C</strain>
    </source>
</reference>
<dbReference type="Proteomes" id="UP000095412">
    <property type="component" value="Unassembled WGS sequence"/>
</dbReference>
<name>A0A1D4ISQ0_9STAP</name>
<evidence type="ECO:0000313" key="1">
    <source>
        <dbReference type="EMBL" id="SCS52391.1"/>
    </source>
</evidence>
<evidence type="ECO:0000313" key="2">
    <source>
        <dbReference type="EMBL" id="SCS90773.1"/>
    </source>
</evidence>
<dbReference type="Pfam" id="PF14166">
    <property type="entry name" value="YueH"/>
    <property type="match status" value="1"/>
</dbReference>
<dbReference type="EMBL" id="FMPI01000003">
    <property type="protein sequence ID" value="SCS52391.1"/>
    <property type="molecule type" value="Genomic_DNA"/>
</dbReference>
<accession>A0A1D4ISQ0</accession>
<gene>
    <name evidence="2" type="ORF">SAMEA2297795_01356</name>
    <name evidence="1" type="ORF">SAMEA2297796_00663</name>
</gene>
<protein>
    <submittedName>
        <fullName evidence="2">YueH-like family protein</fullName>
    </submittedName>
</protein>
<dbReference type="RefSeq" id="WP_069994906.1">
    <property type="nucleotide sequence ID" value="NZ_FMPG01000004.1"/>
</dbReference>
<evidence type="ECO:0000313" key="4">
    <source>
        <dbReference type="Proteomes" id="UP000095768"/>
    </source>
</evidence>
<dbReference type="InterPro" id="IPR020260">
    <property type="entry name" value="Uncharacterised_YueH"/>
</dbReference>
<dbReference type="Proteomes" id="UP000095768">
    <property type="component" value="Unassembled WGS sequence"/>
</dbReference>
<keyword evidence="3" id="KW-1185">Reference proteome</keyword>
<reference evidence="2 4" key="1">
    <citation type="submission" date="2016-09" db="EMBL/GenBank/DDBJ databases">
        <authorList>
            <consortium name="Pathogen Informatics"/>
        </authorList>
    </citation>
    <scope>NUCLEOTIDE SEQUENCE [LARGE SCALE GENOMIC DNA]</scope>
    <source>
        <strain evidence="2 4">82B</strain>
    </source>
</reference>
<dbReference type="EMBL" id="FMPG01000004">
    <property type="protein sequence ID" value="SCS90773.1"/>
    <property type="molecule type" value="Genomic_DNA"/>
</dbReference>
<dbReference type="AlphaFoldDB" id="A0A1D4ISQ0"/>